<dbReference type="Proteomes" id="UP000050795">
    <property type="component" value="Unassembled WGS sequence"/>
</dbReference>
<feature type="transmembrane region" description="Helical" evidence="1">
    <location>
        <begin position="70"/>
        <end position="89"/>
    </location>
</feature>
<feature type="transmembrane region" description="Helical" evidence="1">
    <location>
        <begin position="96"/>
        <end position="114"/>
    </location>
</feature>
<evidence type="ECO:0000313" key="3">
    <source>
        <dbReference type="WBParaSite" id="TREG1_58880.1"/>
    </source>
</evidence>
<name>A0AA85K3A0_TRIRE</name>
<keyword evidence="1" id="KW-1133">Transmembrane helix</keyword>
<proteinExistence type="predicted"/>
<sequence length="150" mass="17349">MKSVSMVVSAQQRSKQFIWKDFHCSCCADNNFMGDMRYCFSCESQTLSMNVVNDMLSSLPLKTWMEGTPWFSWMFGCLGTFIQLEIILIPQFQFAFLFNYIVLITAVSEMQFLIDVLCQVLVVSKIRLVSGFPHDCSIQLWHVNLFLESP</sequence>
<evidence type="ECO:0000313" key="2">
    <source>
        <dbReference type="Proteomes" id="UP000050795"/>
    </source>
</evidence>
<dbReference type="WBParaSite" id="TREG1_58880.1">
    <property type="protein sequence ID" value="TREG1_58880.1"/>
    <property type="gene ID" value="TREG1_58880"/>
</dbReference>
<accession>A0AA85K3A0</accession>
<keyword evidence="2" id="KW-1185">Reference proteome</keyword>
<reference evidence="3 4" key="2">
    <citation type="submission" date="2023-11" db="UniProtKB">
        <authorList>
            <consortium name="WormBaseParasite"/>
        </authorList>
    </citation>
    <scope>IDENTIFICATION</scope>
</reference>
<evidence type="ECO:0000313" key="5">
    <source>
        <dbReference type="WBParaSite" id="TREG1_58880.4"/>
    </source>
</evidence>
<dbReference type="WBParaSite" id="TREG1_58880.3">
    <property type="protein sequence ID" value="TREG1_58880.3"/>
    <property type="gene ID" value="TREG1_58880"/>
</dbReference>
<keyword evidence="1" id="KW-0472">Membrane</keyword>
<reference evidence="2" key="1">
    <citation type="submission" date="2022-06" db="EMBL/GenBank/DDBJ databases">
        <authorList>
            <person name="Berger JAMES D."/>
            <person name="Berger JAMES D."/>
        </authorList>
    </citation>
    <scope>NUCLEOTIDE SEQUENCE [LARGE SCALE GENOMIC DNA]</scope>
</reference>
<evidence type="ECO:0000313" key="4">
    <source>
        <dbReference type="WBParaSite" id="TREG1_58880.2"/>
    </source>
</evidence>
<dbReference type="AlphaFoldDB" id="A0AA85K3A0"/>
<dbReference type="WBParaSite" id="TREG1_58880.4">
    <property type="protein sequence ID" value="TREG1_58880.4"/>
    <property type="gene ID" value="TREG1_58880"/>
</dbReference>
<keyword evidence="1" id="KW-0812">Transmembrane</keyword>
<evidence type="ECO:0000256" key="1">
    <source>
        <dbReference type="SAM" id="Phobius"/>
    </source>
</evidence>
<protein>
    <submittedName>
        <fullName evidence="3 4">Uncharacterized protein</fullName>
    </submittedName>
</protein>
<organism evidence="2 5">
    <name type="scientific">Trichobilharzia regenti</name>
    <name type="common">Nasal bird schistosome</name>
    <dbReference type="NCBI Taxonomy" id="157069"/>
    <lineage>
        <taxon>Eukaryota</taxon>
        <taxon>Metazoa</taxon>
        <taxon>Spiralia</taxon>
        <taxon>Lophotrochozoa</taxon>
        <taxon>Platyhelminthes</taxon>
        <taxon>Trematoda</taxon>
        <taxon>Digenea</taxon>
        <taxon>Strigeidida</taxon>
        <taxon>Schistosomatoidea</taxon>
        <taxon>Schistosomatidae</taxon>
        <taxon>Trichobilharzia</taxon>
    </lineage>
</organism>
<dbReference type="WBParaSite" id="TREG1_58880.2">
    <property type="protein sequence ID" value="TREG1_58880.2"/>
    <property type="gene ID" value="TREG1_58880"/>
</dbReference>